<dbReference type="PANTHER" id="PTHR32322">
    <property type="entry name" value="INNER MEMBRANE TRANSPORTER"/>
    <property type="match status" value="1"/>
</dbReference>
<feature type="transmembrane region" description="Helical" evidence="7">
    <location>
        <begin position="293"/>
        <end position="312"/>
    </location>
</feature>
<sequence>MASAPVRAGPSAVVCQPKSARCTPDRRATKLPAPGRVSTRPSITRRCNARCTVSGLAACSRTRVRVDGSRSPAGRVAVNVRSRRSMARWADSPSVPATRVLSSSMKPENSAIVSSPPLLSAPAVTPAGTPVAAPADPAEPHASSTAGLLFGLLGVLAFSFTLPLTRVAVHQLDPLFVGAGRAVLAGLLAIGVLAALRQRLPRGGQWVRLAVVATGVIAGFPILTSYALQTVPAAHGAVVIGLLPAATAIVAVLRARERPSARFWLASGLGVVAVAGFVALTSGGLHTLAPADLLLVGAVALAAIGYGEGALLSRELGSWQTICWALIVALPVMLPLMLAGLGSGWPEADAPAWLAFAYLAGVSMFLGFFAWYRGLAIGPIARVSQIQLVQPVLTIVWATLLLGERLDPVVLVGALAVILCAATAVRARIR</sequence>
<protein>
    <submittedName>
        <fullName evidence="9">DMT family transporter</fullName>
    </submittedName>
</protein>
<keyword evidence="3 7" id="KW-0812">Transmembrane</keyword>
<name>A0A4R9C233_9MICO</name>
<evidence type="ECO:0000256" key="1">
    <source>
        <dbReference type="ARBA" id="ARBA00004141"/>
    </source>
</evidence>
<feature type="transmembrane region" description="Helical" evidence="7">
    <location>
        <begin position="265"/>
        <end position="287"/>
    </location>
</feature>
<evidence type="ECO:0000256" key="2">
    <source>
        <dbReference type="ARBA" id="ARBA00007362"/>
    </source>
</evidence>
<evidence type="ECO:0000256" key="3">
    <source>
        <dbReference type="ARBA" id="ARBA00022692"/>
    </source>
</evidence>
<evidence type="ECO:0000313" key="9">
    <source>
        <dbReference type="EMBL" id="TFD95295.1"/>
    </source>
</evidence>
<evidence type="ECO:0000313" key="10">
    <source>
        <dbReference type="Proteomes" id="UP000298468"/>
    </source>
</evidence>
<feature type="transmembrane region" description="Helical" evidence="7">
    <location>
        <begin position="351"/>
        <end position="372"/>
    </location>
</feature>
<keyword evidence="4 7" id="KW-1133">Transmembrane helix</keyword>
<feature type="transmembrane region" description="Helical" evidence="7">
    <location>
        <begin position="324"/>
        <end position="345"/>
    </location>
</feature>
<keyword evidence="10" id="KW-1185">Reference proteome</keyword>
<dbReference type="Pfam" id="PF00892">
    <property type="entry name" value="EamA"/>
    <property type="match status" value="2"/>
</dbReference>
<gene>
    <name evidence="9" type="ORF">E3T61_00950</name>
</gene>
<keyword evidence="5 7" id="KW-0472">Membrane</keyword>
<feature type="transmembrane region" description="Helical" evidence="7">
    <location>
        <begin position="409"/>
        <end position="429"/>
    </location>
</feature>
<feature type="domain" description="EamA" evidence="8">
    <location>
        <begin position="291"/>
        <end position="421"/>
    </location>
</feature>
<comment type="subcellular location">
    <subcellularLocation>
        <location evidence="1">Membrane</location>
        <topology evidence="1">Multi-pass membrane protein</topology>
    </subcellularLocation>
</comment>
<evidence type="ECO:0000259" key="8">
    <source>
        <dbReference type="Pfam" id="PF00892"/>
    </source>
</evidence>
<reference evidence="9 10" key="1">
    <citation type="submission" date="2019-03" db="EMBL/GenBank/DDBJ databases">
        <title>Genomics of glacier-inhabiting Cryobacterium strains.</title>
        <authorList>
            <person name="Liu Q."/>
            <person name="Xin Y.-H."/>
        </authorList>
    </citation>
    <scope>NUCLEOTIDE SEQUENCE [LARGE SCALE GENOMIC DNA]</scope>
    <source>
        <strain evidence="9 10">Sr59</strain>
    </source>
</reference>
<feature type="region of interest" description="Disordered" evidence="6">
    <location>
        <begin position="17"/>
        <end position="41"/>
    </location>
</feature>
<dbReference type="InterPro" id="IPR000620">
    <property type="entry name" value="EamA_dom"/>
</dbReference>
<evidence type="ECO:0000256" key="6">
    <source>
        <dbReference type="SAM" id="MobiDB-lite"/>
    </source>
</evidence>
<dbReference type="EMBL" id="SOHM01000002">
    <property type="protein sequence ID" value="TFD95295.1"/>
    <property type="molecule type" value="Genomic_DNA"/>
</dbReference>
<organism evidence="9 10">
    <name type="scientific">Cryobacterium lactosi</name>
    <dbReference type="NCBI Taxonomy" id="1259202"/>
    <lineage>
        <taxon>Bacteria</taxon>
        <taxon>Bacillati</taxon>
        <taxon>Actinomycetota</taxon>
        <taxon>Actinomycetes</taxon>
        <taxon>Micrococcales</taxon>
        <taxon>Microbacteriaceae</taxon>
        <taxon>Cryobacterium</taxon>
    </lineage>
</organism>
<dbReference type="GO" id="GO:0016020">
    <property type="term" value="C:membrane"/>
    <property type="evidence" value="ECO:0007669"/>
    <property type="project" value="UniProtKB-SubCell"/>
</dbReference>
<dbReference type="AlphaFoldDB" id="A0A4R9C233"/>
<feature type="transmembrane region" description="Helical" evidence="7">
    <location>
        <begin position="148"/>
        <end position="169"/>
    </location>
</feature>
<feature type="transmembrane region" description="Helical" evidence="7">
    <location>
        <begin position="175"/>
        <end position="194"/>
    </location>
</feature>
<proteinExistence type="inferred from homology"/>
<accession>A0A4R9C233</accession>
<evidence type="ECO:0000256" key="4">
    <source>
        <dbReference type="ARBA" id="ARBA00022989"/>
    </source>
</evidence>
<dbReference type="PANTHER" id="PTHR32322:SF2">
    <property type="entry name" value="EAMA DOMAIN-CONTAINING PROTEIN"/>
    <property type="match status" value="1"/>
</dbReference>
<feature type="transmembrane region" description="Helical" evidence="7">
    <location>
        <begin position="206"/>
        <end position="228"/>
    </location>
</feature>
<feature type="transmembrane region" description="Helical" evidence="7">
    <location>
        <begin position="384"/>
        <end position="403"/>
    </location>
</feature>
<dbReference type="Proteomes" id="UP000298468">
    <property type="component" value="Unassembled WGS sequence"/>
</dbReference>
<dbReference type="InterPro" id="IPR050638">
    <property type="entry name" value="AA-Vitamin_Transporters"/>
</dbReference>
<dbReference type="OrthoDB" id="9784288at2"/>
<comment type="similarity">
    <text evidence="2">Belongs to the EamA transporter family.</text>
</comment>
<comment type="caution">
    <text evidence="9">The sequence shown here is derived from an EMBL/GenBank/DDBJ whole genome shotgun (WGS) entry which is preliminary data.</text>
</comment>
<dbReference type="SUPFAM" id="SSF103481">
    <property type="entry name" value="Multidrug resistance efflux transporter EmrE"/>
    <property type="match status" value="2"/>
</dbReference>
<evidence type="ECO:0000256" key="7">
    <source>
        <dbReference type="SAM" id="Phobius"/>
    </source>
</evidence>
<dbReference type="InterPro" id="IPR037185">
    <property type="entry name" value="EmrE-like"/>
</dbReference>
<feature type="transmembrane region" description="Helical" evidence="7">
    <location>
        <begin position="234"/>
        <end position="253"/>
    </location>
</feature>
<evidence type="ECO:0000256" key="5">
    <source>
        <dbReference type="ARBA" id="ARBA00023136"/>
    </source>
</evidence>
<feature type="domain" description="EamA" evidence="8">
    <location>
        <begin position="146"/>
        <end position="277"/>
    </location>
</feature>